<dbReference type="EMBL" id="BSNN01000002">
    <property type="protein sequence ID" value="GLQ34645.1"/>
    <property type="molecule type" value="Genomic_DNA"/>
</dbReference>
<dbReference type="Proteomes" id="UP001156694">
    <property type="component" value="Unassembled WGS sequence"/>
</dbReference>
<dbReference type="PANTHER" id="PTHR45655">
    <property type="entry name" value="GUANYLATE CYCLASE SOLUBLE SUBUNIT BETA-2"/>
    <property type="match status" value="1"/>
</dbReference>
<dbReference type="PANTHER" id="PTHR45655:SF13">
    <property type="entry name" value="SOLUBLE GUANYLATE CYCLASE GCY-32-RELATED"/>
    <property type="match status" value="1"/>
</dbReference>
<dbReference type="RefSeq" id="WP_284376541.1">
    <property type="nucleotide sequence ID" value="NZ_BSNN01000002.1"/>
</dbReference>
<feature type="domain" description="Heme NO-binding" evidence="1">
    <location>
        <begin position="1"/>
        <end position="160"/>
    </location>
</feature>
<evidence type="ECO:0000313" key="3">
    <source>
        <dbReference type="Proteomes" id="UP001156694"/>
    </source>
</evidence>
<comment type="caution">
    <text evidence="2">The sequence shown here is derived from an EMBL/GenBank/DDBJ whole genome shotgun (WGS) entry which is preliminary data.</text>
</comment>
<reference evidence="3" key="1">
    <citation type="journal article" date="2019" name="Int. J. Syst. Evol. Microbiol.">
        <title>The Global Catalogue of Microorganisms (GCM) 10K type strain sequencing project: providing services to taxonomists for standard genome sequencing and annotation.</title>
        <authorList>
            <consortium name="The Broad Institute Genomics Platform"/>
            <consortium name="The Broad Institute Genome Sequencing Center for Infectious Disease"/>
            <person name="Wu L."/>
            <person name="Ma J."/>
        </authorList>
    </citation>
    <scope>NUCLEOTIDE SEQUENCE [LARGE SCALE GENOMIC DNA]</scope>
    <source>
        <strain evidence="3">NBRC 110140</strain>
    </source>
</reference>
<dbReference type="Gene3D" id="3.90.1520.10">
    <property type="entry name" value="H-NOX domain"/>
    <property type="match status" value="1"/>
</dbReference>
<accession>A0ABQ5VTP5</accession>
<dbReference type="InterPro" id="IPR024096">
    <property type="entry name" value="NO_sig/Golgi_transp_ligand-bd"/>
</dbReference>
<evidence type="ECO:0000259" key="1">
    <source>
        <dbReference type="Pfam" id="PF07700"/>
    </source>
</evidence>
<dbReference type="InterPro" id="IPR011644">
    <property type="entry name" value="Heme_NO-bd"/>
</dbReference>
<protein>
    <recommendedName>
        <fullName evidence="1">Heme NO-binding domain-containing protein</fullName>
    </recommendedName>
</protein>
<dbReference type="InterPro" id="IPR038158">
    <property type="entry name" value="H-NOX_domain_sf"/>
</dbReference>
<sequence>MVNRGLQCFVVSIYGSEVWHEVCADADLPFQNFETVLPYDEFYSELILDSISQIVQRKRDEILEDFGTFLVSEHCSPSVRRLLRLGGVNYVGFLHSLEDVYDRASIAIPDLDMPLMQVDRKAADEFIVKYEFEKQGYGAVFLGLLRAMADDYGALVTVTHQPRVQGGIDRDIFRIHIFNDAGLNSQPSAA</sequence>
<gene>
    <name evidence="2" type="ORF">GCM10007939_09280</name>
</gene>
<organism evidence="2 3">
    <name type="scientific">Amylibacter marinus</name>
    <dbReference type="NCBI Taxonomy" id="1475483"/>
    <lineage>
        <taxon>Bacteria</taxon>
        <taxon>Pseudomonadati</taxon>
        <taxon>Pseudomonadota</taxon>
        <taxon>Alphaproteobacteria</taxon>
        <taxon>Rhodobacterales</taxon>
        <taxon>Paracoccaceae</taxon>
        <taxon>Amylibacter</taxon>
    </lineage>
</organism>
<keyword evidence="3" id="KW-1185">Reference proteome</keyword>
<proteinExistence type="predicted"/>
<dbReference type="Pfam" id="PF07700">
    <property type="entry name" value="HNOB"/>
    <property type="match status" value="1"/>
</dbReference>
<dbReference type="SUPFAM" id="SSF111126">
    <property type="entry name" value="Ligand-binding domain in the NO signalling and Golgi transport"/>
    <property type="match status" value="1"/>
</dbReference>
<name>A0ABQ5VTP5_9RHOB</name>
<evidence type="ECO:0000313" key="2">
    <source>
        <dbReference type="EMBL" id="GLQ34645.1"/>
    </source>
</evidence>